<dbReference type="STRING" id="1401.BK123_22245"/>
<keyword evidence="2" id="KW-0902">Two-component regulatory system</keyword>
<evidence type="ECO:0000256" key="1">
    <source>
        <dbReference type="ARBA" id="ARBA00005820"/>
    </source>
</evidence>
<evidence type="ECO:0000256" key="7">
    <source>
        <dbReference type="PROSITE-ProRule" id="PRU01091"/>
    </source>
</evidence>
<dbReference type="SMART" id="SM00448">
    <property type="entry name" value="REC"/>
    <property type="match status" value="1"/>
</dbReference>
<dbReference type="SMART" id="SM01043">
    <property type="entry name" value="BTAD"/>
    <property type="match status" value="1"/>
</dbReference>
<dbReference type="Gene3D" id="1.25.40.10">
    <property type="entry name" value="Tetratricopeptide repeat domain"/>
    <property type="match status" value="1"/>
</dbReference>
<dbReference type="SUPFAM" id="SSF48452">
    <property type="entry name" value="TPR-like"/>
    <property type="match status" value="1"/>
</dbReference>
<feature type="DNA-binding region" description="OmpR/PhoB-type" evidence="7">
    <location>
        <begin position="126"/>
        <end position="232"/>
    </location>
</feature>
<dbReference type="Pfam" id="PF03704">
    <property type="entry name" value="BTAD"/>
    <property type="match status" value="1"/>
</dbReference>
<dbReference type="Pfam" id="PF00072">
    <property type="entry name" value="Response_reg"/>
    <property type="match status" value="1"/>
</dbReference>
<organism evidence="10 11">
    <name type="scientific">Paenibacillus lautus</name>
    <name type="common">Bacillus lautus</name>
    <dbReference type="NCBI Taxonomy" id="1401"/>
    <lineage>
        <taxon>Bacteria</taxon>
        <taxon>Bacillati</taxon>
        <taxon>Bacillota</taxon>
        <taxon>Bacilli</taxon>
        <taxon>Bacillales</taxon>
        <taxon>Paenibacillaceae</taxon>
        <taxon>Paenibacillus</taxon>
    </lineage>
</organism>
<dbReference type="PANTHER" id="PTHR35807:SF2">
    <property type="entry name" value="TRANSCRIPTIONAL ACTIVATOR DOMAIN"/>
    <property type="match status" value="1"/>
</dbReference>
<dbReference type="RefSeq" id="WP_076324564.1">
    <property type="nucleotide sequence ID" value="NZ_MRTF01000008.1"/>
</dbReference>
<dbReference type="InterPro" id="IPR001789">
    <property type="entry name" value="Sig_transdc_resp-reg_receiver"/>
</dbReference>
<dbReference type="InterPro" id="IPR036388">
    <property type="entry name" value="WH-like_DNA-bd_sf"/>
</dbReference>
<dbReference type="SMART" id="SM00862">
    <property type="entry name" value="Trans_reg_C"/>
    <property type="match status" value="1"/>
</dbReference>
<keyword evidence="5" id="KW-0804">Transcription</keyword>
<reference evidence="10 11" key="1">
    <citation type="submission" date="2016-11" db="EMBL/GenBank/DDBJ databases">
        <title>Paenibacillus species isolates.</title>
        <authorList>
            <person name="Beno S.M."/>
        </authorList>
    </citation>
    <scope>NUCLEOTIDE SEQUENCE [LARGE SCALE GENOMIC DNA]</scope>
    <source>
        <strain evidence="10 11">FSL F4-0100</strain>
    </source>
</reference>
<evidence type="ECO:0000259" key="9">
    <source>
        <dbReference type="PROSITE" id="PS51755"/>
    </source>
</evidence>
<dbReference type="GO" id="GO:0000160">
    <property type="term" value="P:phosphorelay signal transduction system"/>
    <property type="evidence" value="ECO:0007669"/>
    <property type="project" value="UniProtKB-KW"/>
</dbReference>
<dbReference type="InterPro" id="IPR051677">
    <property type="entry name" value="AfsR-DnrI-RedD_regulator"/>
</dbReference>
<dbReference type="InterPro" id="IPR011990">
    <property type="entry name" value="TPR-like_helical_dom_sf"/>
</dbReference>
<feature type="domain" description="OmpR/PhoB-type" evidence="9">
    <location>
        <begin position="126"/>
        <end position="232"/>
    </location>
</feature>
<keyword evidence="4 7" id="KW-0238">DNA-binding</keyword>
<dbReference type="SUPFAM" id="SSF46894">
    <property type="entry name" value="C-terminal effector domain of the bipartite response regulators"/>
    <property type="match status" value="1"/>
</dbReference>
<dbReference type="InterPro" id="IPR005158">
    <property type="entry name" value="BTAD"/>
</dbReference>
<dbReference type="GO" id="GO:0003677">
    <property type="term" value="F:DNA binding"/>
    <property type="evidence" value="ECO:0007669"/>
    <property type="project" value="UniProtKB-UniRule"/>
</dbReference>
<evidence type="ECO:0000256" key="5">
    <source>
        <dbReference type="ARBA" id="ARBA00023163"/>
    </source>
</evidence>
<dbReference type="Proteomes" id="UP000187074">
    <property type="component" value="Unassembled WGS sequence"/>
</dbReference>
<keyword evidence="6" id="KW-0597">Phosphoprotein</keyword>
<evidence type="ECO:0000313" key="11">
    <source>
        <dbReference type="Proteomes" id="UP000187074"/>
    </source>
</evidence>
<evidence type="ECO:0000256" key="4">
    <source>
        <dbReference type="ARBA" id="ARBA00023125"/>
    </source>
</evidence>
<evidence type="ECO:0000259" key="8">
    <source>
        <dbReference type="PROSITE" id="PS50110"/>
    </source>
</evidence>
<dbReference type="Pfam" id="PF00486">
    <property type="entry name" value="Trans_reg_C"/>
    <property type="match status" value="1"/>
</dbReference>
<evidence type="ECO:0000256" key="2">
    <source>
        <dbReference type="ARBA" id="ARBA00023012"/>
    </source>
</evidence>
<dbReference type="AlphaFoldDB" id="A0A1R1AWU3"/>
<dbReference type="PANTHER" id="PTHR35807">
    <property type="entry name" value="TRANSCRIPTIONAL REGULATOR REDD-RELATED"/>
    <property type="match status" value="1"/>
</dbReference>
<dbReference type="InterPro" id="IPR011006">
    <property type="entry name" value="CheY-like_superfamily"/>
</dbReference>
<gene>
    <name evidence="10" type="ORF">BK123_22245</name>
</gene>
<dbReference type="GO" id="GO:0006355">
    <property type="term" value="P:regulation of DNA-templated transcription"/>
    <property type="evidence" value="ECO:0007669"/>
    <property type="project" value="InterPro"/>
</dbReference>
<comment type="caution">
    <text evidence="10">The sequence shown here is derived from an EMBL/GenBank/DDBJ whole genome shotgun (WGS) entry which is preliminary data.</text>
</comment>
<feature type="domain" description="Response regulatory" evidence="8">
    <location>
        <begin position="2"/>
        <end position="118"/>
    </location>
</feature>
<evidence type="ECO:0000256" key="6">
    <source>
        <dbReference type="PROSITE-ProRule" id="PRU00169"/>
    </source>
</evidence>
<evidence type="ECO:0000256" key="3">
    <source>
        <dbReference type="ARBA" id="ARBA00023015"/>
    </source>
</evidence>
<dbReference type="EMBL" id="MRTF01000008">
    <property type="protein sequence ID" value="OME90029.1"/>
    <property type="molecule type" value="Genomic_DNA"/>
</dbReference>
<dbReference type="PROSITE" id="PS50110">
    <property type="entry name" value="RESPONSE_REGULATORY"/>
    <property type="match status" value="1"/>
</dbReference>
<dbReference type="InterPro" id="IPR016032">
    <property type="entry name" value="Sig_transdc_resp-reg_C-effctor"/>
</dbReference>
<comment type="similarity">
    <text evidence="1">Belongs to the AfsR/DnrI/RedD regulatory family.</text>
</comment>
<dbReference type="OrthoDB" id="3190595at2"/>
<accession>A0A1R1AWU3</accession>
<proteinExistence type="inferred from homology"/>
<dbReference type="InterPro" id="IPR001867">
    <property type="entry name" value="OmpR/PhoB-type_DNA-bd"/>
</dbReference>
<dbReference type="Gene3D" id="1.10.10.10">
    <property type="entry name" value="Winged helix-like DNA-binding domain superfamily/Winged helix DNA-binding domain"/>
    <property type="match status" value="1"/>
</dbReference>
<protein>
    <submittedName>
        <fullName evidence="10">Response regulator receiver protein</fullName>
    </submittedName>
</protein>
<evidence type="ECO:0000313" key="10">
    <source>
        <dbReference type="EMBL" id="OME90029.1"/>
    </source>
</evidence>
<dbReference type="SUPFAM" id="SSF52172">
    <property type="entry name" value="CheY-like"/>
    <property type="match status" value="1"/>
</dbReference>
<dbReference type="Gene3D" id="3.40.50.2300">
    <property type="match status" value="1"/>
</dbReference>
<keyword evidence="3" id="KW-0805">Transcription regulation</keyword>
<name>A0A1R1AWU3_PAELA</name>
<sequence>MKVILVDDEPLALKYLERQLLKLDTMSIDVIGTYSNPFEGRDEILTRDVDIVFLDISLPELNGIELAEQLLEQKPHLCIVFVTGYHEYAVTAFELNAVDYIVKPVQLDRVAKTMERLRSRIASRPEEVMESNRNIRMTMFRQVMIEQPNEQGQFALLHWRTTRAQEIFIYLLQHRGQLVRKSALIDMLWPEFDMDKAYPQLYTAIYHIRKTLEPYDTRFQITNTTEGYVLNMEGVELDIEEWENWFKLNPSVSAELIERHIEMMKLYTGDYLQEYDYWWAEGERQRLKELWLSVSLSMADWYVDQERIDEAILCYFSIQRQHHLEEKAYFSLMKIYALQDNPAQVHRQFSLLCQVLEDEMGEEPSPYIVKWYDEWSNGIQVTNMK</sequence>
<feature type="modified residue" description="4-aspartylphosphate" evidence="6">
    <location>
        <position position="55"/>
    </location>
</feature>
<dbReference type="PROSITE" id="PS51755">
    <property type="entry name" value="OMPR_PHOB"/>
    <property type="match status" value="1"/>
</dbReference>